<feature type="region of interest" description="Disordered" evidence="1">
    <location>
        <begin position="372"/>
        <end position="394"/>
    </location>
</feature>
<dbReference type="PANTHER" id="PTHR48228:SF7">
    <property type="entry name" value="FATTY ACYL-COA TRANSFERASE RV3272-RELATED"/>
    <property type="match status" value="1"/>
</dbReference>
<dbReference type="RefSeq" id="WP_132677303.1">
    <property type="nucleotide sequence ID" value="NZ_SMKS01000040.1"/>
</dbReference>
<reference evidence="2 3" key="1">
    <citation type="submission" date="2019-03" db="EMBL/GenBank/DDBJ databases">
        <title>Draft genome sequences of novel Actinobacteria.</title>
        <authorList>
            <person name="Sahin N."/>
            <person name="Ay H."/>
            <person name="Saygin H."/>
        </authorList>
    </citation>
    <scope>NUCLEOTIDE SEQUENCE [LARGE SCALE GENOMIC DNA]</scope>
    <source>
        <strain evidence="2 3">16K309</strain>
    </source>
</reference>
<dbReference type="InterPro" id="IPR050509">
    <property type="entry name" value="CoA-transferase_III"/>
</dbReference>
<gene>
    <name evidence="2" type="ORF">E1181_20810</name>
</gene>
<dbReference type="AlphaFoldDB" id="A0A4R4VDH0"/>
<evidence type="ECO:0000313" key="2">
    <source>
        <dbReference type="EMBL" id="TDD03332.1"/>
    </source>
</evidence>
<dbReference type="OrthoDB" id="9058532at2"/>
<feature type="compositionally biased region" description="Polar residues" evidence="1">
    <location>
        <begin position="383"/>
        <end position="394"/>
    </location>
</feature>
<protein>
    <submittedName>
        <fullName evidence="2">CoA transferase</fullName>
    </submittedName>
</protein>
<comment type="caution">
    <text evidence="2">The sequence shown here is derived from an EMBL/GenBank/DDBJ whole genome shotgun (WGS) entry which is preliminary data.</text>
</comment>
<evidence type="ECO:0000256" key="1">
    <source>
        <dbReference type="SAM" id="MobiDB-lite"/>
    </source>
</evidence>
<dbReference type="EMBL" id="SMKS01000040">
    <property type="protein sequence ID" value="TDD03332.1"/>
    <property type="molecule type" value="Genomic_DNA"/>
</dbReference>
<proteinExistence type="predicted"/>
<dbReference type="InterPro" id="IPR044855">
    <property type="entry name" value="CoA-Trfase_III_dom3_sf"/>
</dbReference>
<dbReference type="PANTHER" id="PTHR48228">
    <property type="entry name" value="SUCCINYL-COA--D-CITRAMALATE COA-TRANSFERASE"/>
    <property type="match status" value="1"/>
</dbReference>
<sequence>MSGLGLLRGVRVVSLEQYISGPYCTSILADAGAEVIKVERPGAGDPRRTYDPRLGPEDDYVSGGFASYNRGKRSLELDLRQEDDVTTLRHLLAEADVFVCNNRPGSLERLGLGVPALCEQFPHLVICEISGFGTTGGPYADRPAFDSVIQAMSGMSSLIGASADSPPDLAPMGTMDLLSGIYATLGILAALVQRNRTGQGTHVDAAMYDIGAAFLERPLTLHEFTGEVPTRGIDRFSPVGAFRAGDGGWISIVIPTDDMWRRCCAAMGRPELETDPQLDTVLKRAERMKDLVVPALESWAAGMTRDETVAKLQAAGQPAGAVQTIDEVRHCPQLAHRGLFIPMADERLRREDGSHPALPHLPLLFDGQSAEPGLVPRLGSGNELRSTTGSDVTP</sequence>
<dbReference type="Gene3D" id="3.40.50.10540">
    <property type="entry name" value="Crotonobetainyl-coa:carnitine coa-transferase, domain 1"/>
    <property type="match status" value="1"/>
</dbReference>
<dbReference type="SUPFAM" id="SSF89796">
    <property type="entry name" value="CoA-transferase family III (CaiB/BaiF)"/>
    <property type="match status" value="1"/>
</dbReference>
<dbReference type="GO" id="GO:0016740">
    <property type="term" value="F:transferase activity"/>
    <property type="evidence" value="ECO:0007669"/>
    <property type="project" value="UniProtKB-KW"/>
</dbReference>
<organism evidence="2 3">
    <name type="scientific">Saccharopolyspora terrae</name>
    <dbReference type="NCBI Taxonomy" id="2530384"/>
    <lineage>
        <taxon>Bacteria</taxon>
        <taxon>Bacillati</taxon>
        <taxon>Actinomycetota</taxon>
        <taxon>Actinomycetes</taxon>
        <taxon>Pseudonocardiales</taxon>
        <taxon>Pseudonocardiaceae</taxon>
        <taxon>Saccharopolyspora</taxon>
    </lineage>
</organism>
<keyword evidence="3" id="KW-1185">Reference proteome</keyword>
<dbReference type="Proteomes" id="UP000295674">
    <property type="component" value="Unassembled WGS sequence"/>
</dbReference>
<dbReference type="InterPro" id="IPR023606">
    <property type="entry name" value="CoA-Trfase_III_dom_1_sf"/>
</dbReference>
<dbReference type="Gene3D" id="3.30.1540.10">
    <property type="entry name" value="formyl-coa transferase, domain 3"/>
    <property type="match status" value="1"/>
</dbReference>
<dbReference type="InterPro" id="IPR003673">
    <property type="entry name" value="CoA-Trfase_fam_III"/>
</dbReference>
<keyword evidence="2" id="KW-0808">Transferase</keyword>
<dbReference type="Pfam" id="PF02515">
    <property type="entry name" value="CoA_transf_3"/>
    <property type="match status" value="1"/>
</dbReference>
<evidence type="ECO:0000313" key="3">
    <source>
        <dbReference type="Proteomes" id="UP000295674"/>
    </source>
</evidence>
<accession>A0A4R4VDH0</accession>
<name>A0A4R4VDH0_9PSEU</name>